<accession>A0ABN2WL83</accession>
<dbReference type="InterPro" id="IPR036366">
    <property type="entry name" value="PGBDSf"/>
</dbReference>
<feature type="domain" description="MurNAc-LAA" evidence="1">
    <location>
        <begin position="236"/>
        <end position="351"/>
    </location>
</feature>
<dbReference type="Pfam" id="PF01471">
    <property type="entry name" value="PG_binding_1"/>
    <property type="match status" value="2"/>
</dbReference>
<dbReference type="SMART" id="SM00646">
    <property type="entry name" value="Ami_3"/>
    <property type="match status" value="1"/>
</dbReference>
<dbReference type="RefSeq" id="WP_291794015.1">
    <property type="nucleotide sequence ID" value="NZ_BAAAPZ010000004.1"/>
</dbReference>
<dbReference type="Gene3D" id="1.10.101.10">
    <property type="entry name" value="PGBD-like superfamily/PGBD"/>
    <property type="match status" value="2"/>
</dbReference>
<dbReference type="Gene3D" id="3.40.630.40">
    <property type="entry name" value="Zn-dependent exopeptidases"/>
    <property type="match status" value="1"/>
</dbReference>
<organism evidence="2 3">
    <name type="scientific">Brevibacterium salitolerans</name>
    <dbReference type="NCBI Taxonomy" id="1403566"/>
    <lineage>
        <taxon>Bacteria</taxon>
        <taxon>Bacillati</taxon>
        <taxon>Actinomycetota</taxon>
        <taxon>Actinomycetes</taxon>
        <taxon>Micrococcales</taxon>
        <taxon>Brevibacteriaceae</taxon>
        <taxon>Brevibacterium</taxon>
    </lineage>
</organism>
<dbReference type="SUPFAM" id="SSF53187">
    <property type="entry name" value="Zn-dependent exopeptidases"/>
    <property type="match status" value="1"/>
</dbReference>
<dbReference type="SUPFAM" id="SSF47090">
    <property type="entry name" value="PGBD-like"/>
    <property type="match status" value="2"/>
</dbReference>
<protein>
    <submittedName>
        <fullName evidence="2">N-acetylmuramoyl-L-alanine amidase</fullName>
    </submittedName>
</protein>
<gene>
    <name evidence="2" type="ORF">GCM10009823_14090</name>
</gene>
<evidence type="ECO:0000259" key="1">
    <source>
        <dbReference type="SMART" id="SM00646"/>
    </source>
</evidence>
<dbReference type="CDD" id="cd02696">
    <property type="entry name" value="MurNAc-LAA"/>
    <property type="match status" value="1"/>
</dbReference>
<name>A0ABN2WL83_9MICO</name>
<dbReference type="Proteomes" id="UP001500984">
    <property type="component" value="Unassembled WGS sequence"/>
</dbReference>
<dbReference type="InterPro" id="IPR002508">
    <property type="entry name" value="MurNAc-LAA_cat"/>
</dbReference>
<evidence type="ECO:0000313" key="3">
    <source>
        <dbReference type="Proteomes" id="UP001500984"/>
    </source>
</evidence>
<dbReference type="InterPro" id="IPR036365">
    <property type="entry name" value="PGBD-like_sf"/>
</dbReference>
<dbReference type="Pfam" id="PF01520">
    <property type="entry name" value="Amidase_3"/>
    <property type="match status" value="1"/>
</dbReference>
<keyword evidence="3" id="KW-1185">Reference proteome</keyword>
<sequence length="382" mass="41853">MTSHTTTYRLGDDDAVLPAVKAQLSRLGYSVGDASSSVFDHMFDYAVRSFQQDRGLYTDGVLGQQTWGQVELARHRLGDRVLRFDPVRPFAGDDVAELQRSLARLGLYAWRVDCVFAERTHAAVRELQKSLGLEVDGVAGPRTLRGLSAVTRGQASGDLFALRETARLRSDGPSLSGRTFLIDAAPQIPVSPDPQLHREHDAEMLGYSGDIARRIAGRLAAVGASPFVMDADNREAEQLADTKSSALITISQDLHSDAAANGVAVFYFGSVNGEQSPIGRRLSQLISREIASRTDFLDCGTHPRTWGSLQKHRVPTAHVVVGYMTNPEDRRRLHSAVVRDAVAESVSVALQRLYLTERNDPETGTVDLTALRAMIERSDSDR</sequence>
<evidence type="ECO:0000313" key="2">
    <source>
        <dbReference type="EMBL" id="GAA2094857.1"/>
    </source>
</evidence>
<dbReference type="EMBL" id="BAAAPZ010000004">
    <property type="protein sequence ID" value="GAA2094857.1"/>
    <property type="molecule type" value="Genomic_DNA"/>
</dbReference>
<comment type="caution">
    <text evidence="2">The sequence shown here is derived from an EMBL/GenBank/DDBJ whole genome shotgun (WGS) entry which is preliminary data.</text>
</comment>
<dbReference type="InterPro" id="IPR002477">
    <property type="entry name" value="Peptidoglycan-bd-like"/>
</dbReference>
<proteinExistence type="predicted"/>
<reference evidence="2 3" key="1">
    <citation type="journal article" date="2019" name="Int. J. Syst. Evol. Microbiol.">
        <title>The Global Catalogue of Microorganisms (GCM) 10K type strain sequencing project: providing services to taxonomists for standard genome sequencing and annotation.</title>
        <authorList>
            <consortium name="The Broad Institute Genomics Platform"/>
            <consortium name="The Broad Institute Genome Sequencing Center for Infectious Disease"/>
            <person name="Wu L."/>
            <person name="Ma J."/>
        </authorList>
    </citation>
    <scope>NUCLEOTIDE SEQUENCE [LARGE SCALE GENOMIC DNA]</scope>
    <source>
        <strain evidence="2 3">JCM 15900</strain>
    </source>
</reference>